<evidence type="ECO:0000313" key="18">
    <source>
        <dbReference type="Proteomes" id="UP000242886"/>
    </source>
</evidence>
<keyword evidence="18" id="KW-1185">Reference proteome</keyword>
<dbReference type="Proteomes" id="UP000242886">
    <property type="component" value="Chromosome SDENCHOL"/>
</dbReference>
<keyword evidence="9" id="KW-0753">Steroid metabolism</keyword>
<evidence type="ECO:0000256" key="8">
    <source>
        <dbReference type="ARBA" id="ARBA00023166"/>
    </source>
</evidence>
<dbReference type="Pfam" id="PF00890">
    <property type="entry name" value="FAD_binding_2"/>
    <property type="match status" value="1"/>
</dbReference>
<organism evidence="17 18">
    <name type="scientific">Sterolibacterium denitrificans</name>
    <dbReference type="NCBI Taxonomy" id="157592"/>
    <lineage>
        <taxon>Bacteria</taxon>
        <taxon>Pseudomonadati</taxon>
        <taxon>Pseudomonadota</taxon>
        <taxon>Betaproteobacteria</taxon>
        <taxon>Nitrosomonadales</taxon>
        <taxon>Sterolibacteriaceae</taxon>
        <taxon>Sterolibacterium</taxon>
    </lineage>
</organism>
<dbReference type="InterPro" id="IPR003953">
    <property type="entry name" value="FAD-dep_OxRdtase_2_FAD-bd"/>
</dbReference>
<evidence type="ECO:0000256" key="2">
    <source>
        <dbReference type="ARBA" id="ARBA00010790"/>
    </source>
</evidence>
<evidence type="ECO:0000256" key="14">
    <source>
        <dbReference type="ARBA" id="ARBA00049744"/>
    </source>
</evidence>
<dbReference type="GO" id="GO:0008203">
    <property type="term" value="P:cholesterol metabolic process"/>
    <property type="evidence" value="ECO:0007669"/>
    <property type="project" value="UniProtKB-KW"/>
</dbReference>
<keyword evidence="8" id="KW-1207">Sterol metabolism</keyword>
<dbReference type="InterPro" id="IPR036188">
    <property type="entry name" value="FAD/NAD-bd_sf"/>
</dbReference>
<comment type="pathway">
    <text evidence="12">Steroid metabolism; cholesterol degradation.</text>
</comment>
<evidence type="ECO:0000313" key="17">
    <source>
        <dbReference type="EMBL" id="SMB27339.1"/>
    </source>
</evidence>
<keyword evidence="4" id="KW-0285">Flavoprotein</keyword>
<dbReference type="InterPro" id="IPR052542">
    <property type="entry name" value="Cholesterol_Oxidase"/>
</dbReference>
<dbReference type="PROSITE" id="PS51379">
    <property type="entry name" value="4FE4S_FER_2"/>
    <property type="match status" value="1"/>
</dbReference>
<evidence type="ECO:0000256" key="9">
    <source>
        <dbReference type="ARBA" id="ARBA00023221"/>
    </source>
</evidence>
<dbReference type="AlphaFoldDB" id="A0A7Z7HS89"/>
<dbReference type="InterPro" id="IPR017896">
    <property type="entry name" value="4Fe4S_Fe-S-bd"/>
</dbReference>
<keyword evidence="5" id="KW-0274">FAD</keyword>
<dbReference type="EMBL" id="LT837803">
    <property type="protein sequence ID" value="SMB27339.1"/>
    <property type="molecule type" value="Genomic_DNA"/>
</dbReference>
<reference evidence="17" key="1">
    <citation type="submission" date="2017-03" db="EMBL/GenBank/DDBJ databases">
        <authorList>
            <consortium name="AG Boll"/>
        </authorList>
    </citation>
    <scope>NUCLEOTIDE SEQUENCE [LARGE SCALE GENOMIC DNA]</scope>
    <source>
        <strain evidence="17">Chol</strain>
    </source>
</reference>
<dbReference type="RefSeq" id="WP_154716877.1">
    <property type="nucleotide sequence ID" value="NZ_LT837803.1"/>
</dbReference>
<evidence type="ECO:0000256" key="13">
    <source>
        <dbReference type="ARBA" id="ARBA00049723"/>
    </source>
</evidence>
<evidence type="ECO:0000256" key="4">
    <source>
        <dbReference type="ARBA" id="ARBA00022630"/>
    </source>
</evidence>
<evidence type="ECO:0000256" key="5">
    <source>
        <dbReference type="ARBA" id="ARBA00022827"/>
    </source>
</evidence>
<protein>
    <recommendedName>
        <fullName evidence="14">Cholesterol oxidase</fullName>
        <ecNumber evidence="13">1.1.3.6</ecNumber>
        <ecNumber evidence="11">5.3.3.1</ecNumber>
    </recommendedName>
    <alternativeName>
        <fullName evidence="15">Cholesterol isomerase</fullName>
    </alternativeName>
</protein>
<evidence type="ECO:0000256" key="7">
    <source>
        <dbReference type="ARBA" id="ARBA00023098"/>
    </source>
</evidence>
<evidence type="ECO:0000256" key="1">
    <source>
        <dbReference type="ARBA" id="ARBA00001974"/>
    </source>
</evidence>
<feature type="domain" description="4Fe-4S ferredoxin-type" evidence="16">
    <location>
        <begin position="176"/>
        <end position="210"/>
    </location>
</feature>
<evidence type="ECO:0000259" key="16">
    <source>
        <dbReference type="PROSITE" id="PS51379"/>
    </source>
</evidence>
<sequence length="548" mass="59912">MQYDYDYVVIGSGFGGSVSALRLAEKGYKVAVMEMGKRWSPETLPETNWSLNKWLWIPQIGLRGFFNISLFKHVIVLHGNAVGGGSITYANVLLVPPEHIWNQGSWAGLNDWTQVMPQHYATAQRMLGVTTNRLFGPADHRLREMAKTIGVEHTFYPTEVGVYFGREGDAPGTTRADPYFDGKGPERSTCIGCGACMVGCRYNAKNTLDKNYLYLAEKLGVRVHEETRVVDVKPLAGKADGADGYEIATVSSRFGVLRGKSRVTCRGVVFSASSLGTQHLLFKLKQCGSLPNISAALGRNVRTNAESLIGVRFPGSREDLSEGVAIGSGIYIDKDTHIETTRYPAGSDAMGILSTLMATGWPNVPLLRPLAWLGMLFKLMLTQPITTLRMLWPVGYARETMIFLCMQTLEGHIDLEFKRPWYWPFNRMMVSKGERIPACIPEANAFAKKAAAATGGVPANFVPEVFLNVPATAHCMGGAAIAGTPREGVCDGKNRVWGYRNMYICDGSMLGANLGVNPSLTITAVTEHAMSHIPAASEQRWDAIGGMN</sequence>
<dbReference type="GO" id="GO:0004769">
    <property type="term" value="F:steroid Delta-isomerase activity"/>
    <property type="evidence" value="ECO:0007669"/>
    <property type="project" value="UniProtKB-EC"/>
</dbReference>
<accession>A0A7Z7HS89</accession>
<evidence type="ECO:0000256" key="12">
    <source>
        <dbReference type="ARBA" id="ARBA00049645"/>
    </source>
</evidence>
<proteinExistence type="inferred from homology"/>
<evidence type="ECO:0000256" key="15">
    <source>
        <dbReference type="ARBA" id="ARBA00049778"/>
    </source>
</evidence>
<keyword evidence="3" id="KW-0153">Cholesterol metabolism</keyword>
<dbReference type="SUPFAM" id="SSF51905">
    <property type="entry name" value="FAD/NAD(P)-binding domain"/>
    <property type="match status" value="1"/>
</dbReference>
<dbReference type="PANTHER" id="PTHR47470:SF1">
    <property type="entry name" value="FAD-DEPENDENT OXIDOREDUCTASE 2 FAD BINDING DOMAIN-CONTAINING PROTEIN"/>
    <property type="match status" value="1"/>
</dbReference>
<evidence type="ECO:0000256" key="11">
    <source>
        <dbReference type="ARBA" id="ARBA00038856"/>
    </source>
</evidence>
<comment type="cofactor">
    <cofactor evidence="1">
        <name>FAD</name>
        <dbReference type="ChEBI" id="CHEBI:57692"/>
    </cofactor>
</comment>
<evidence type="ECO:0000256" key="10">
    <source>
        <dbReference type="ARBA" id="ARBA00023235"/>
    </source>
</evidence>
<dbReference type="Gene3D" id="3.50.50.60">
    <property type="entry name" value="FAD/NAD(P)-binding domain"/>
    <property type="match status" value="3"/>
</dbReference>
<comment type="similarity">
    <text evidence="2">Belongs to the GMC oxidoreductase family.</text>
</comment>
<dbReference type="EC" id="1.1.3.6" evidence="13"/>
<keyword evidence="6 17" id="KW-0560">Oxidoreductase</keyword>
<keyword evidence="7" id="KW-0443">Lipid metabolism</keyword>
<evidence type="ECO:0000256" key="3">
    <source>
        <dbReference type="ARBA" id="ARBA00022548"/>
    </source>
</evidence>
<dbReference type="Pfam" id="PF05199">
    <property type="entry name" value="GMC_oxred_C"/>
    <property type="match status" value="1"/>
</dbReference>
<evidence type="ECO:0000256" key="6">
    <source>
        <dbReference type="ARBA" id="ARBA00023002"/>
    </source>
</evidence>
<dbReference type="EC" id="5.3.3.1" evidence="11"/>
<dbReference type="GO" id="GO:0016995">
    <property type="term" value="F:cholesterol oxidase activity"/>
    <property type="evidence" value="ECO:0007669"/>
    <property type="project" value="UniProtKB-EC"/>
</dbReference>
<dbReference type="PANTHER" id="PTHR47470">
    <property type="entry name" value="CHOLESTEROL OXIDASE"/>
    <property type="match status" value="1"/>
</dbReference>
<gene>
    <name evidence="17" type="primary">choD</name>
    <name evidence="17" type="ORF">SDENCHOL_20366</name>
</gene>
<name>A0A7Z7HS89_9PROT</name>
<keyword evidence="10 17" id="KW-0413">Isomerase</keyword>
<dbReference type="InterPro" id="IPR007867">
    <property type="entry name" value="GMC_OxRtase_C"/>
</dbReference>